<dbReference type="PROSITE" id="PS51257">
    <property type="entry name" value="PROKAR_LIPOPROTEIN"/>
    <property type="match status" value="1"/>
</dbReference>
<organism evidence="2 3">
    <name type="scientific">Winogradskya humida</name>
    <dbReference type="NCBI Taxonomy" id="113566"/>
    <lineage>
        <taxon>Bacteria</taxon>
        <taxon>Bacillati</taxon>
        <taxon>Actinomycetota</taxon>
        <taxon>Actinomycetes</taxon>
        <taxon>Micromonosporales</taxon>
        <taxon>Micromonosporaceae</taxon>
        <taxon>Winogradskya</taxon>
    </lineage>
</organism>
<dbReference type="RefSeq" id="WP_203839357.1">
    <property type="nucleotide sequence ID" value="NZ_BAAATV010000012.1"/>
</dbReference>
<evidence type="ECO:0000256" key="1">
    <source>
        <dbReference type="SAM" id="SignalP"/>
    </source>
</evidence>
<sequence length="213" mass="22563">MKRTAAAVLLTLLAGCDAATPPATVESPPVVTTPALDRAGLKRSVKDALIPAGGLASLGIKKPDGEDDDAQYVVSDVCRSEIMNPEDFRSVHYDDSRTWKGNGWWVNEVVHVWNGSAPTPVEAVRKAYETCKSWTDDLDTKSTVKGTVALAGGAFGYCREIDKRDADPFINCHSFVTHGAMMMVVSTAHGTTLKSNQAALVTVTAIAVASLGG</sequence>
<keyword evidence="3" id="KW-1185">Reference proteome</keyword>
<dbReference type="Proteomes" id="UP000603200">
    <property type="component" value="Unassembled WGS sequence"/>
</dbReference>
<name>A0ABQ3ZUI2_9ACTN</name>
<reference evidence="2 3" key="1">
    <citation type="submission" date="2021-01" db="EMBL/GenBank/DDBJ databases">
        <title>Whole genome shotgun sequence of Actinoplanes humidus NBRC 14915.</title>
        <authorList>
            <person name="Komaki H."/>
            <person name="Tamura T."/>
        </authorList>
    </citation>
    <scope>NUCLEOTIDE SEQUENCE [LARGE SCALE GENOMIC DNA]</scope>
    <source>
        <strain evidence="2 3">NBRC 14915</strain>
    </source>
</reference>
<feature type="signal peptide" evidence="1">
    <location>
        <begin position="1"/>
        <end position="19"/>
    </location>
</feature>
<feature type="chain" id="PRO_5047244786" evidence="1">
    <location>
        <begin position="20"/>
        <end position="213"/>
    </location>
</feature>
<accession>A0ABQ3ZUI2</accession>
<comment type="caution">
    <text evidence="2">The sequence shown here is derived from an EMBL/GenBank/DDBJ whole genome shotgun (WGS) entry which is preliminary data.</text>
</comment>
<dbReference type="EMBL" id="BOMN01000070">
    <property type="protein sequence ID" value="GIE22266.1"/>
    <property type="molecule type" value="Genomic_DNA"/>
</dbReference>
<protein>
    <submittedName>
        <fullName evidence="2">Uncharacterized protein</fullName>
    </submittedName>
</protein>
<evidence type="ECO:0000313" key="3">
    <source>
        <dbReference type="Proteomes" id="UP000603200"/>
    </source>
</evidence>
<gene>
    <name evidence="2" type="ORF">Ahu01nite_053680</name>
</gene>
<evidence type="ECO:0000313" key="2">
    <source>
        <dbReference type="EMBL" id="GIE22266.1"/>
    </source>
</evidence>
<proteinExistence type="predicted"/>
<keyword evidence="1" id="KW-0732">Signal</keyword>